<protein>
    <submittedName>
        <fullName evidence="1">Uncharacterized protein</fullName>
    </submittedName>
</protein>
<comment type="caution">
    <text evidence="1">The sequence shown here is derived from an EMBL/GenBank/DDBJ whole genome shotgun (WGS) entry which is preliminary data.</text>
</comment>
<evidence type="ECO:0000313" key="2">
    <source>
        <dbReference type="Proteomes" id="UP000324748"/>
    </source>
</evidence>
<proteinExistence type="predicted"/>
<dbReference type="AlphaFoldDB" id="A0A5B0QA92"/>
<keyword evidence="2" id="KW-1185">Reference proteome</keyword>
<dbReference type="EMBL" id="VSWC01000027">
    <property type="protein sequence ID" value="KAA1110022.1"/>
    <property type="molecule type" value="Genomic_DNA"/>
</dbReference>
<name>A0A5B0QA92_PUCGR</name>
<evidence type="ECO:0000313" key="1">
    <source>
        <dbReference type="EMBL" id="KAA1110022.1"/>
    </source>
</evidence>
<accession>A0A5B0QA92</accession>
<reference evidence="1 2" key="1">
    <citation type="submission" date="2019-05" db="EMBL/GenBank/DDBJ databases">
        <title>Emergence of the Ug99 lineage of the wheat stem rust pathogen through somatic hybridization.</title>
        <authorList>
            <person name="Li F."/>
            <person name="Upadhyaya N.M."/>
            <person name="Sperschneider J."/>
            <person name="Matny O."/>
            <person name="Nguyen-Phuc H."/>
            <person name="Mago R."/>
            <person name="Raley C."/>
            <person name="Miller M.E."/>
            <person name="Silverstein K.A.T."/>
            <person name="Henningsen E."/>
            <person name="Hirsch C.D."/>
            <person name="Visser B."/>
            <person name="Pretorius Z.A."/>
            <person name="Steffenson B.J."/>
            <person name="Schwessinger B."/>
            <person name="Dodds P.N."/>
            <person name="Figueroa M."/>
        </authorList>
    </citation>
    <scope>NUCLEOTIDE SEQUENCE [LARGE SCALE GENOMIC DNA]</scope>
    <source>
        <strain evidence="1">21-0</strain>
    </source>
</reference>
<sequence>MLHCQADWCLPLDELGSYASKLNLSLQPAGTIAANAGNSFEDPGKRYPRLVSGRSCTICPDMYVF</sequence>
<organism evidence="1 2">
    <name type="scientific">Puccinia graminis f. sp. tritici</name>
    <dbReference type="NCBI Taxonomy" id="56615"/>
    <lineage>
        <taxon>Eukaryota</taxon>
        <taxon>Fungi</taxon>
        <taxon>Dikarya</taxon>
        <taxon>Basidiomycota</taxon>
        <taxon>Pucciniomycotina</taxon>
        <taxon>Pucciniomycetes</taxon>
        <taxon>Pucciniales</taxon>
        <taxon>Pucciniaceae</taxon>
        <taxon>Puccinia</taxon>
    </lineage>
</organism>
<dbReference type="Proteomes" id="UP000324748">
    <property type="component" value="Unassembled WGS sequence"/>
</dbReference>
<gene>
    <name evidence="1" type="ORF">PGT21_006986</name>
</gene>